<keyword evidence="12 17" id="KW-0598">Phosphotransferase system</keyword>
<feature type="binding site" evidence="19">
    <location>
        <begin position="445"/>
        <end position="446"/>
    </location>
    <ligand>
        <name>phosphoenolpyruvate</name>
        <dbReference type="ChEBI" id="CHEBI:58702"/>
    </ligand>
</feature>
<dbReference type="InterPro" id="IPR000121">
    <property type="entry name" value="PEP_util_C"/>
</dbReference>
<keyword evidence="10 17" id="KW-0762">Sugar transport</keyword>
<dbReference type="InterPro" id="IPR036637">
    <property type="entry name" value="Phosphohistidine_dom_sf"/>
</dbReference>
<dbReference type="NCBIfam" id="TIGR01417">
    <property type="entry name" value="PTS_I_fam"/>
    <property type="match status" value="1"/>
</dbReference>
<gene>
    <name evidence="24" type="ORF">FB460_0167</name>
</gene>
<evidence type="ECO:0000256" key="15">
    <source>
        <dbReference type="ARBA" id="ARBA00022842"/>
    </source>
</evidence>
<sequence>MPDPTDLTVDPHRVLTGIGVCAGTASAPIVLVSPAPGVDEDEPPCTDPAADGQRVRDAMKAVADDLTARAEATDGTTRQILETTAQLATDRAIAKAVDKQLKKGSGITRAVHDATATYAEMLAQLGGYMAERVTDLMDIRDRVICELRGVPAPGVPRLEQPTIVVARDLAPAETATLDPELVAGIVTEQGGPTSHTAILAAQLGIPAVVRVNGALELTADDRLAIDGGAGRVIVSPTDDEVAELAERARRREAALADSHGSGRTADGHAVPLLANIGTADDARRAATQDVEGSGLFRTEFLFLDRDQAPTLEEQTETYTTVLEAFGERKVVVRTLDAGADKPLVFADQGEDENPALGVRGLRLSRAREDLLDTQLEALAAAHRATGGDLHVMAPMVATVEEARWFAEKVRATGLPHVGIMIEVPAAAINARHLLAEVDFASIGTNDLSQYTYAADRMQGELADLLSPWQPALLAMVQAACIGGAETDSAIGVCGEAGGDPLVALVLVGLGVSTLSMAPGKVTAVRAALARHDLATCQEMARRAVAAPTAEAARQAVIDLAHPEVLDLL</sequence>
<keyword evidence="25" id="KW-1185">Reference proteome</keyword>
<dbReference type="GO" id="GO:0046872">
    <property type="term" value="F:metal ion binding"/>
    <property type="evidence" value="ECO:0007669"/>
    <property type="project" value="UniProtKB-KW"/>
</dbReference>
<dbReference type="InterPro" id="IPR036618">
    <property type="entry name" value="PtsI_HPr-bd_sf"/>
</dbReference>
<comment type="similarity">
    <text evidence="5 17">Belongs to the PEP-utilizing enzyme family.</text>
</comment>
<evidence type="ECO:0000259" key="22">
    <source>
        <dbReference type="Pfam" id="PF02896"/>
    </source>
</evidence>
<evidence type="ECO:0000256" key="20">
    <source>
        <dbReference type="PIRSR" id="PIRSR000732-3"/>
    </source>
</evidence>
<keyword evidence="14 17" id="KW-0418">Kinase</keyword>
<dbReference type="Pfam" id="PF02896">
    <property type="entry name" value="PEP-utilizers_C"/>
    <property type="match status" value="1"/>
</dbReference>
<keyword evidence="8 17" id="KW-0813">Transport</keyword>
<feature type="binding site" evidence="19">
    <location>
        <position position="297"/>
    </location>
    <ligand>
        <name>phosphoenolpyruvate</name>
        <dbReference type="ChEBI" id="CHEBI:58702"/>
    </ligand>
</feature>
<evidence type="ECO:0000256" key="4">
    <source>
        <dbReference type="ARBA" id="ARBA00004496"/>
    </source>
</evidence>
<comment type="cofactor">
    <cofactor evidence="2 17 20">
        <name>Mg(2+)</name>
        <dbReference type="ChEBI" id="CHEBI:18420"/>
    </cofactor>
</comment>
<dbReference type="Gene3D" id="1.10.274.10">
    <property type="entry name" value="PtsI, HPr-binding domain"/>
    <property type="match status" value="1"/>
</dbReference>
<feature type="domain" description="PEP-utilising enzyme mobile" evidence="21">
    <location>
        <begin position="159"/>
        <end position="230"/>
    </location>
</feature>
<dbReference type="InterPro" id="IPR006318">
    <property type="entry name" value="PTS_EI-like"/>
</dbReference>
<dbReference type="PANTHER" id="PTHR46244:SF3">
    <property type="entry name" value="PHOSPHOENOLPYRUVATE-PROTEIN PHOSPHOTRANSFERASE"/>
    <property type="match status" value="1"/>
</dbReference>
<dbReference type="SUPFAM" id="SSF52009">
    <property type="entry name" value="Phosphohistidine domain"/>
    <property type="match status" value="1"/>
</dbReference>
<evidence type="ECO:0000256" key="9">
    <source>
        <dbReference type="ARBA" id="ARBA00022490"/>
    </source>
</evidence>
<dbReference type="PIRSF" id="PIRSF000732">
    <property type="entry name" value="PTS_enzyme_I"/>
    <property type="match status" value="1"/>
</dbReference>
<feature type="domain" description="PEP-utilising enzyme C-terminal" evidence="22">
    <location>
        <begin position="263"/>
        <end position="531"/>
    </location>
</feature>
<dbReference type="EC" id="2.7.3.9" evidence="6 17"/>
<dbReference type="PRINTS" id="PR01736">
    <property type="entry name" value="PHPHTRNFRASE"/>
</dbReference>
<feature type="active site" description="Proton donor" evidence="18">
    <location>
        <position position="493"/>
    </location>
</feature>
<feature type="binding site" evidence="20">
    <location>
        <position position="446"/>
    </location>
    <ligand>
        <name>Mg(2+)</name>
        <dbReference type="ChEBI" id="CHEBI:18420"/>
    </ligand>
</feature>
<dbReference type="InterPro" id="IPR050499">
    <property type="entry name" value="PEP-utilizing_PTS_enzyme"/>
</dbReference>
<dbReference type="PANTHER" id="PTHR46244">
    <property type="entry name" value="PHOSPHOENOLPYRUVATE-PROTEIN PHOSPHOTRANSFERASE"/>
    <property type="match status" value="1"/>
</dbReference>
<evidence type="ECO:0000256" key="7">
    <source>
        <dbReference type="ARBA" id="ARBA00016544"/>
    </source>
</evidence>
<evidence type="ECO:0000256" key="18">
    <source>
        <dbReference type="PIRSR" id="PIRSR000732-1"/>
    </source>
</evidence>
<dbReference type="GO" id="GO:0008965">
    <property type="term" value="F:phosphoenolpyruvate-protein phosphotransferase activity"/>
    <property type="evidence" value="ECO:0007669"/>
    <property type="project" value="UniProtKB-EC"/>
</dbReference>
<comment type="caution">
    <text evidence="24">The sequence shown here is derived from an EMBL/GenBank/DDBJ whole genome shotgun (WGS) entry which is preliminary data.</text>
</comment>
<evidence type="ECO:0000313" key="24">
    <source>
        <dbReference type="EMBL" id="TQL62393.1"/>
    </source>
</evidence>
<feature type="binding site" evidence="19">
    <location>
        <position position="456"/>
    </location>
    <ligand>
        <name>phosphoenolpyruvate</name>
        <dbReference type="ChEBI" id="CHEBI:58702"/>
    </ligand>
</feature>
<evidence type="ECO:0000256" key="17">
    <source>
        <dbReference type="PIRNR" id="PIRNR000732"/>
    </source>
</evidence>
<dbReference type="Gene3D" id="3.20.20.60">
    <property type="entry name" value="Phosphoenolpyruvate-binding domains"/>
    <property type="match status" value="1"/>
</dbReference>
<reference evidence="24 25" key="1">
    <citation type="submission" date="2019-06" db="EMBL/GenBank/DDBJ databases">
        <title>Sequencing the genomes of 1000 actinobacteria strains.</title>
        <authorList>
            <person name="Klenk H.-P."/>
        </authorList>
    </citation>
    <scope>NUCLEOTIDE SEQUENCE [LARGE SCALE GENOMIC DNA]</scope>
    <source>
        <strain evidence="24 25">DSM 8251</strain>
    </source>
</reference>
<comment type="catalytic activity">
    <reaction evidence="1 17">
        <text>L-histidyl-[protein] + phosphoenolpyruvate = N(pros)-phospho-L-histidyl-[protein] + pyruvate</text>
        <dbReference type="Rhea" id="RHEA:23880"/>
        <dbReference type="Rhea" id="RHEA-COMP:9745"/>
        <dbReference type="Rhea" id="RHEA-COMP:9746"/>
        <dbReference type="ChEBI" id="CHEBI:15361"/>
        <dbReference type="ChEBI" id="CHEBI:29979"/>
        <dbReference type="ChEBI" id="CHEBI:58702"/>
        <dbReference type="ChEBI" id="CHEBI:64837"/>
        <dbReference type="EC" id="2.7.3.9"/>
    </reaction>
</comment>
<evidence type="ECO:0000256" key="14">
    <source>
        <dbReference type="ARBA" id="ARBA00022777"/>
    </source>
</evidence>
<dbReference type="RefSeq" id="WP_142092251.1">
    <property type="nucleotide sequence ID" value="NZ_BAAAMD010000003.1"/>
</dbReference>
<keyword evidence="15 17" id="KW-0460">Magnesium</keyword>
<dbReference type="Proteomes" id="UP000316196">
    <property type="component" value="Unassembled WGS sequence"/>
</dbReference>
<evidence type="ECO:0000259" key="21">
    <source>
        <dbReference type="Pfam" id="PF00391"/>
    </source>
</evidence>
<keyword evidence="9 17" id="KW-0963">Cytoplasm</keyword>
<evidence type="ECO:0000256" key="10">
    <source>
        <dbReference type="ARBA" id="ARBA00022597"/>
    </source>
</evidence>
<dbReference type="InterPro" id="IPR024692">
    <property type="entry name" value="PTS_EI"/>
</dbReference>
<dbReference type="InterPro" id="IPR015813">
    <property type="entry name" value="Pyrv/PenolPyrv_kinase-like_dom"/>
</dbReference>
<dbReference type="Gene3D" id="3.50.30.10">
    <property type="entry name" value="Phosphohistidine domain"/>
    <property type="match status" value="1"/>
</dbReference>
<comment type="subcellular location">
    <subcellularLocation>
        <location evidence="4 17">Cytoplasm</location>
    </subcellularLocation>
</comment>
<feature type="active site" description="Tele-phosphohistidine intermediate" evidence="18">
    <location>
        <position position="195"/>
    </location>
</feature>
<dbReference type="EMBL" id="VFOR01000001">
    <property type="protein sequence ID" value="TQL62393.1"/>
    <property type="molecule type" value="Genomic_DNA"/>
</dbReference>
<feature type="binding site" evidence="19">
    <location>
        <position position="333"/>
    </location>
    <ligand>
        <name>phosphoenolpyruvate</name>
        <dbReference type="ChEBI" id="CHEBI:58702"/>
    </ligand>
</feature>
<accession>A0A542ZPV6</accession>
<dbReference type="SUPFAM" id="SSF47831">
    <property type="entry name" value="Enzyme I of the PEP:sugar phosphotransferase system HPr-binding (sub)domain"/>
    <property type="match status" value="1"/>
</dbReference>
<evidence type="ECO:0000256" key="8">
    <source>
        <dbReference type="ARBA" id="ARBA00022448"/>
    </source>
</evidence>
<dbReference type="AlphaFoldDB" id="A0A542ZPV6"/>
<dbReference type="Pfam" id="PF05524">
    <property type="entry name" value="PEP-utilisers_N"/>
    <property type="match status" value="1"/>
</dbReference>
<dbReference type="GO" id="GO:0016301">
    <property type="term" value="F:kinase activity"/>
    <property type="evidence" value="ECO:0007669"/>
    <property type="project" value="UniProtKB-KW"/>
</dbReference>
<keyword evidence="11 17" id="KW-0808">Transferase</keyword>
<organism evidence="24 25">
    <name type="scientific">Propioniferax innocua</name>
    <dbReference type="NCBI Taxonomy" id="1753"/>
    <lineage>
        <taxon>Bacteria</taxon>
        <taxon>Bacillati</taxon>
        <taxon>Actinomycetota</taxon>
        <taxon>Actinomycetes</taxon>
        <taxon>Propionibacteriales</taxon>
        <taxon>Propionibacteriaceae</taxon>
        <taxon>Propioniferax</taxon>
    </lineage>
</organism>
<evidence type="ECO:0000256" key="6">
    <source>
        <dbReference type="ARBA" id="ARBA00012232"/>
    </source>
</evidence>
<evidence type="ECO:0000256" key="3">
    <source>
        <dbReference type="ARBA" id="ARBA00002728"/>
    </source>
</evidence>
<dbReference type="SUPFAM" id="SSF51621">
    <property type="entry name" value="Phosphoenolpyruvate/pyruvate domain"/>
    <property type="match status" value="1"/>
</dbReference>
<evidence type="ECO:0000256" key="19">
    <source>
        <dbReference type="PIRSR" id="PIRSR000732-2"/>
    </source>
</evidence>
<evidence type="ECO:0000256" key="1">
    <source>
        <dbReference type="ARBA" id="ARBA00000683"/>
    </source>
</evidence>
<evidence type="ECO:0000259" key="23">
    <source>
        <dbReference type="Pfam" id="PF05524"/>
    </source>
</evidence>
<keyword evidence="13 17" id="KW-0479">Metal-binding</keyword>
<dbReference type="GO" id="GO:0009401">
    <property type="term" value="P:phosphoenolpyruvate-dependent sugar phosphotransferase system"/>
    <property type="evidence" value="ECO:0007669"/>
    <property type="project" value="UniProtKB-KW"/>
</dbReference>
<protein>
    <recommendedName>
        <fullName evidence="7 17">Phosphoenolpyruvate-protein phosphotransferase</fullName>
        <ecNumber evidence="6 17">2.7.3.9</ecNumber>
    </recommendedName>
    <alternativeName>
        <fullName evidence="16 17">Phosphotransferase system, enzyme I</fullName>
    </alternativeName>
</protein>
<evidence type="ECO:0000256" key="16">
    <source>
        <dbReference type="ARBA" id="ARBA00033235"/>
    </source>
</evidence>
<dbReference type="InterPro" id="IPR040442">
    <property type="entry name" value="Pyrv_kinase-like_dom_sf"/>
</dbReference>
<dbReference type="InterPro" id="IPR008279">
    <property type="entry name" value="PEP-util_enz_mobile_dom"/>
</dbReference>
<dbReference type="OrthoDB" id="9765468at2"/>
<evidence type="ECO:0000256" key="11">
    <source>
        <dbReference type="ARBA" id="ARBA00022679"/>
    </source>
</evidence>
<feature type="domain" description="Phosphotransferase system enzyme I N-terminal" evidence="23">
    <location>
        <begin position="16"/>
        <end position="132"/>
    </location>
</feature>
<dbReference type="Pfam" id="PF00391">
    <property type="entry name" value="PEP-utilizers"/>
    <property type="match status" value="1"/>
</dbReference>
<evidence type="ECO:0000313" key="25">
    <source>
        <dbReference type="Proteomes" id="UP000316196"/>
    </source>
</evidence>
<evidence type="ECO:0000256" key="5">
    <source>
        <dbReference type="ARBA" id="ARBA00007837"/>
    </source>
</evidence>
<comment type="function">
    <text evidence="3 17">General (non sugar-specific) component of the phosphoenolpyruvate-dependent sugar phosphotransferase system (sugar PTS). This major carbohydrate active-transport system catalyzes the phosphorylation of incoming sugar substrates concomitantly with their translocation across the cell membrane. Enzyme I transfers the phosphoryl group from phosphoenolpyruvate (PEP) to the phosphoryl carrier protein (HPr).</text>
</comment>
<feature type="binding site" evidence="20">
    <location>
        <position position="422"/>
    </location>
    <ligand>
        <name>Mg(2+)</name>
        <dbReference type="ChEBI" id="CHEBI:18420"/>
    </ligand>
</feature>
<evidence type="ECO:0000256" key="2">
    <source>
        <dbReference type="ARBA" id="ARBA00001946"/>
    </source>
</evidence>
<proteinExistence type="inferred from homology"/>
<evidence type="ECO:0000256" key="13">
    <source>
        <dbReference type="ARBA" id="ARBA00022723"/>
    </source>
</evidence>
<dbReference type="GO" id="GO:0005737">
    <property type="term" value="C:cytoplasm"/>
    <property type="evidence" value="ECO:0007669"/>
    <property type="project" value="UniProtKB-SubCell"/>
</dbReference>
<evidence type="ECO:0000256" key="12">
    <source>
        <dbReference type="ARBA" id="ARBA00022683"/>
    </source>
</evidence>
<name>A0A542ZPV6_9ACTN</name>
<dbReference type="InterPro" id="IPR008731">
    <property type="entry name" value="PTS_EIN"/>
</dbReference>